<comment type="caution">
    <text evidence="1">The sequence shown here is derived from an EMBL/GenBank/DDBJ whole genome shotgun (WGS) entry which is preliminary data.</text>
</comment>
<dbReference type="AlphaFoldDB" id="A0A5B0MP18"/>
<dbReference type="Proteomes" id="UP000325313">
    <property type="component" value="Unassembled WGS sequence"/>
</dbReference>
<sequence length="78" mass="8514">MSSTIMAGTRLMGEIWFTPPEGPLNTITPHIANQEVLLQLAVVQEFWDGLGALVARAISGVRKPIGDSNRLTLLKNEK</sequence>
<organism evidence="1 2">
    <name type="scientific">Puccinia graminis f. sp. tritici</name>
    <dbReference type="NCBI Taxonomy" id="56615"/>
    <lineage>
        <taxon>Eukaryota</taxon>
        <taxon>Fungi</taxon>
        <taxon>Dikarya</taxon>
        <taxon>Basidiomycota</taxon>
        <taxon>Pucciniomycotina</taxon>
        <taxon>Pucciniomycetes</taxon>
        <taxon>Pucciniales</taxon>
        <taxon>Pucciniaceae</taxon>
        <taxon>Puccinia</taxon>
    </lineage>
</organism>
<gene>
    <name evidence="1" type="ORF">PGTUg99_005263</name>
</gene>
<proteinExistence type="predicted"/>
<accession>A0A5B0MP18</accession>
<evidence type="ECO:0000313" key="1">
    <source>
        <dbReference type="EMBL" id="KAA1078737.1"/>
    </source>
</evidence>
<protein>
    <submittedName>
        <fullName evidence="1">Uncharacterized protein</fullName>
    </submittedName>
</protein>
<dbReference type="EMBL" id="VDEP01000447">
    <property type="protein sequence ID" value="KAA1078737.1"/>
    <property type="molecule type" value="Genomic_DNA"/>
</dbReference>
<evidence type="ECO:0000313" key="2">
    <source>
        <dbReference type="Proteomes" id="UP000325313"/>
    </source>
</evidence>
<reference evidence="1 2" key="1">
    <citation type="submission" date="2019-05" db="EMBL/GenBank/DDBJ databases">
        <title>Emergence of the Ug99 lineage of the wheat stem rust pathogen through somatic hybridization.</title>
        <authorList>
            <person name="Li F."/>
            <person name="Upadhyaya N.M."/>
            <person name="Sperschneider J."/>
            <person name="Matny O."/>
            <person name="Nguyen-Phuc H."/>
            <person name="Mago R."/>
            <person name="Raley C."/>
            <person name="Miller M.E."/>
            <person name="Silverstein K.A.T."/>
            <person name="Henningsen E."/>
            <person name="Hirsch C.D."/>
            <person name="Visser B."/>
            <person name="Pretorius Z.A."/>
            <person name="Steffenson B.J."/>
            <person name="Schwessinger B."/>
            <person name="Dodds P.N."/>
            <person name="Figueroa M."/>
        </authorList>
    </citation>
    <scope>NUCLEOTIDE SEQUENCE [LARGE SCALE GENOMIC DNA]</scope>
    <source>
        <strain evidence="1 2">Ug99</strain>
    </source>
</reference>
<name>A0A5B0MP18_PUCGR</name>